<protein>
    <recommendedName>
        <fullName evidence="1">Fibronectin type-III domain-containing protein</fullName>
    </recommendedName>
</protein>
<evidence type="ECO:0000259" key="1">
    <source>
        <dbReference type="PROSITE" id="PS50853"/>
    </source>
</evidence>
<organism evidence="2 3">
    <name type="scientific">Timema podura</name>
    <name type="common">Walking stick</name>
    <dbReference type="NCBI Taxonomy" id="61482"/>
    <lineage>
        <taxon>Eukaryota</taxon>
        <taxon>Metazoa</taxon>
        <taxon>Ecdysozoa</taxon>
        <taxon>Arthropoda</taxon>
        <taxon>Hexapoda</taxon>
        <taxon>Insecta</taxon>
        <taxon>Pterygota</taxon>
        <taxon>Neoptera</taxon>
        <taxon>Polyneoptera</taxon>
        <taxon>Phasmatodea</taxon>
        <taxon>Timematodea</taxon>
        <taxon>Timematoidea</taxon>
        <taxon>Timematidae</taxon>
        <taxon>Timema</taxon>
    </lineage>
</organism>
<dbReference type="Proteomes" id="UP001153148">
    <property type="component" value="Unassembled WGS sequence"/>
</dbReference>
<dbReference type="InterPro" id="IPR003961">
    <property type="entry name" value="FN3_dom"/>
</dbReference>
<name>A0ABN7PEU0_TIMPD</name>
<dbReference type="EMBL" id="CAJPIN010031344">
    <property type="protein sequence ID" value="CAG2064068.1"/>
    <property type="molecule type" value="Genomic_DNA"/>
</dbReference>
<evidence type="ECO:0000313" key="3">
    <source>
        <dbReference type="Proteomes" id="UP001153148"/>
    </source>
</evidence>
<dbReference type="Gene3D" id="2.60.40.10">
    <property type="entry name" value="Immunoglobulins"/>
    <property type="match status" value="2"/>
</dbReference>
<dbReference type="Pfam" id="PF00041">
    <property type="entry name" value="fn3"/>
    <property type="match status" value="1"/>
</dbReference>
<dbReference type="InterPro" id="IPR013783">
    <property type="entry name" value="Ig-like_fold"/>
</dbReference>
<comment type="caution">
    <text evidence="2">The sequence shown here is derived from an EMBL/GenBank/DDBJ whole genome shotgun (WGS) entry which is preliminary data.</text>
</comment>
<feature type="domain" description="Fibronectin type-III" evidence="1">
    <location>
        <begin position="1"/>
        <end position="92"/>
    </location>
</feature>
<dbReference type="CDD" id="cd00063">
    <property type="entry name" value="FN3"/>
    <property type="match status" value="1"/>
</dbReference>
<feature type="non-terminal residue" evidence="2">
    <location>
        <position position="215"/>
    </location>
</feature>
<accession>A0ABN7PEU0</accession>
<keyword evidence="3" id="KW-1185">Reference proteome</keyword>
<dbReference type="InterPro" id="IPR036116">
    <property type="entry name" value="FN3_sf"/>
</dbReference>
<proteinExistence type="predicted"/>
<evidence type="ECO:0000313" key="2">
    <source>
        <dbReference type="EMBL" id="CAG2064068.1"/>
    </source>
</evidence>
<sequence>MGPKWISLRWKEPYPPFGRVESYKIEYNKQRSGTRTIQIGSKSSPCDLWDNMICVTLESLEKNITYEIKVQAFNSNIGGQITAQSTRTVEKAPTAPLNLTVISAVENKTTMYWQHPDKTNGKLNKFKFRVTAVETWLLQSQGLNFNWEYNIMRETRNYTYTVRCQQGRVELGHGQTCFKLDQPNSGGFSKFPTFLVWVTSIESAPPTGSKDLRVV</sequence>
<dbReference type="SUPFAM" id="SSF49265">
    <property type="entry name" value="Fibronectin type III"/>
    <property type="match status" value="1"/>
</dbReference>
<reference evidence="2" key="1">
    <citation type="submission" date="2021-03" db="EMBL/GenBank/DDBJ databases">
        <authorList>
            <person name="Tran Van P."/>
        </authorList>
    </citation>
    <scope>NUCLEOTIDE SEQUENCE</scope>
</reference>
<dbReference type="PROSITE" id="PS50853">
    <property type="entry name" value="FN3"/>
    <property type="match status" value="1"/>
</dbReference>
<gene>
    <name evidence="2" type="ORF">TPAB3V08_LOCUS11015</name>
</gene>